<sequence>MRELTDRQKAIATFISSYIKENNYAPSVRDIADHFQFSVKAAHDHLKALEAKQVIKTTGGISRSIEVIGEEFFPREELIQIPVLGSIAAGAPLMSEENTDFMLNIPATMLRTTKNTYFALKIRGESMIEDGIYDGDIAIIRKCDVAERGDIVAASIGDDQPGITLKGYYPGKGSVELRPANASMGPIITRSCKIHGKLHLLIRNYQ</sequence>
<keyword evidence="9" id="KW-0742">SOS response</keyword>
<dbReference type="AlphaFoldDB" id="A0A372MHH0"/>
<dbReference type="InterPro" id="IPR006200">
    <property type="entry name" value="LexA"/>
</dbReference>
<keyword evidence="13" id="KW-1185">Reference proteome</keyword>
<dbReference type="Gene3D" id="1.10.10.10">
    <property type="entry name" value="Winged helix-like DNA-binding domain superfamily/Winged helix DNA-binding domain"/>
    <property type="match status" value="1"/>
</dbReference>
<dbReference type="PANTHER" id="PTHR33516:SF2">
    <property type="entry name" value="LEXA REPRESSOR-RELATED"/>
    <property type="match status" value="1"/>
</dbReference>
<dbReference type="InterPro" id="IPR036388">
    <property type="entry name" value="WH-like_DNA-bd_sf"/>
</dbReference>
<dbReference type="GO" id="GO:0006260">
    <property type="term" value="P:DNA replication"/>
    <property type="evidence" value="ECO:0007669"/>
    <property type="project" value="UniProtKB-KW"/>
</dbReference>
<evidence type="ECO:0000256" key="4">
    <source>
        <dbReference type="ARBA" id="ARBA00022801"/>
    </source>
</evidence>
<dbReference type="InterPro" id="IPR039418">
    <property type="entry name" value="LexA-like"/>
</dbReference>
<evidence type="ECO:0000256" key="9">
    <source>
        <dbReference type="ARBA" id="ARBA00023236"/>
    </source>
</evidence>
<dbReference type="GO" id="GO:0004252">
    <property type="term" value="F:serine-type endopeptidase activity"/>
    <property type="evidence" value="ECO:0007669"/>
    <property type="project" value="UniProtKB-EC"/>
</dbReference>
<dbReference type="Proteomes" id="UP000264002">
    <property type="component" value="Unassembled WGS sequence"/>
</dbReference>
<feature type="domain" description="Peptidase S24/S26A/S26B/S26C" evidence="10">
    <location>
        <begin position="82"/>
        <end position="198"/>
    </location>
</feature>
<dbReference type="EMBL" id="QUWK01000007">
    <property type="protein sequence ID" value="RFU94838.1"/>
    <property type="molecule type" value="Genomic_DNA"/>
</dbReference>
<evidence type="ECO:0000256" key="2">
    <source>
        <dbReference type="ARBA" id="ARBA00022705"/>
    </source>
</evidence>
<evidence type="ECO:0000256" key="6">
    <source>
        <dbReference type="ARBA" id="ARBA00023125"/>
    </source>
</evidence>
<dbReference type="GO" id="GO:0006281">
    <property type="term" value="P:DNA repair"/>
    <property type="evidence" value="ECO:0007669"/>
    <property type="project" value="UniProtKB-KW"/>
</dbReference>
<dbReference type="EC" id="3.4.21.88" evidence="12"/>
<evidence type="ECO:0000259" key="10">
    <source>
        <dbReference type="Pfam" id="PF00717"/>
    </source>
</evidence>
<dbReference type="Gene3D" id="2.10.109.10">
    <property type="entry name" value="Umud Fragment, subunit A"/>
    <property type="match status" value="1"/>
</dbReference>
<evidence type="ECO:0000256" key="3">
    <source>
        <dbReference type="ARBA" id="ARBA00022763"/>
    </source>
</evidence>
<dbReference type="OrthoDB" id="9802364at2"/>
<protein>
    <submittedName>
        <fullName evidence="12">Repressor LexA</fullName>
        <ecNumber evidence="12">3.4.21.88</ecNumber>
    </submittedName>
</protein>
<keyword evidence="3" id="KW-0227">DNA damage</keyword>
<reference evidence="13" key="1">
    <citation type="submission" date="2018-08" db="EMBL/GenBank/DDBJ databases">
        <authorList>
            <person name="Grouzdev D.S."/>
            <person name="Krutkina M.S."/>
        </authorList>
    </citation>
    <scope>NUCLEOTIDE SEQUENCE [LARGE SCALE GENOMIC DNA]</scope>
    <source>
        <strain evidence="13">4-11</strain>
    </source>
</reference>
<keyword evidence="1" id="KW-0678">Repressor</keyword>
<proteinExistence type="predicted"/>
<keyword evidence="6" id="KW-0238">DNA-binding</keyword>
<evidence type="ECO:0000256" key="8">
    <source>
        <dbReference type="ARBA" id="ARBA00023204"/>
    </source>
</evidence>
<keyword evidence="7" id="KW-0804">Transcription</keyword>
<dbReference type="SUPFAM" id="SSF51306">
    <property type="entry name" value="LexA/Signal peptidase"/>
    <property type="match status" value="1"/>
</dbReference>
<dbReference type="InterPro" id="IPR015927">
    <property type="entry name" value="Peptidase_S24_S26A/B/C"/>
</dbReference>
<keyword evidence="4 12" id="KW-0378">Hydrolase</keyword>
<dbReference type="CDD" id="cd06529">
    <property type="entry name" value="S24_LexA-like"/>
    <property type="match status" value="1"/>
</dbReference>
<dbReference type="InterPro" id="IPR036390">
    <property type="entry name" value="WH_DNA-bd_sf"/>
</dbReference>
<feature type="domain" description="LexA repressor DNA-binding" evidence="11">
    <location>
        <begin position="1"/>
        <end position="63"/>
    </location>
</feature>
<keyword evidence="5" id="KW-0805">Transcription regulation</keyword>
<dbReference type="NCBIfam" id="TIGR00498">
    <property type="entry name" value="lexA"/>
    <property type="match status" value="1"/>
</dbReference>
<gene>
    <name evidence="12" type="primary">lexA</name>
    <name evidence="12" type="ORF">DYP60_08295</name>
</gene>
<organism evidence="12 13">
    <name type="scientific">Sphaerochaeta halotolerans</name>
    <dbReference type="NCBI Taxonomy" id="2293840"/>
    <lineage>
        <taxon>Bacteria</taxon>
        <taxon>Pseudomonadati</taxon>
        <taxon>Spirochaetota</taxon>
        <taxon>Spirochaetia</taxon>
        <taxon>Spirochaetales</taxon>
        <taxon>Sphaerochaetaceae</taxon>
        <taxon>Sphaerochaeta</taxon>
    </lineage>
</organism>
<evidence type="ECO:0000256" key="1">
    <source>
        <dbReference type="ARBA" id="ARBA00022491"/>
    </source>
</evidence>
<dbReference type="Pfam" id="PF00717">
    <property type="entry name" value="Peptidase_S24"/>
    <property type="match status" value="1"/>
</dbReference>
<dbReference type="InterPro" id="IPR006199">
    <property type="entry name" value="LexA_DNA-bd_dom"/>
</dbReference>
<dbReference type="GO" id="GO:0003677">
    <property type="term" value="F:DNA binding"/>
    <property type="evidence" value="ECO:0007669"/>
    <property type="project" value="UniProtKB-KW"/>
</dbReference>
<accession>A0A372MHH0</accession>
<dbReference type="GO" id="GO:0045892">
    <property type="term" value="P:negative regulation of DNA-templated transcription"/>
    <property type="evidence" value="ECO:0007669"/>
    <property type="project" value="InterPro"/>
</dbReference>
<evidence type="ECO:0000259" key="11">
    <source>
        <dbReference type="Pfam" id="PF01726"/>
    </source>
</evidence>
<comment type="caution">
    <text evidence="12">The sequence shown here is derived from an EMBL/GenBank/DDBJ whole genome shotgun (WGS) entry which is preliminary data.</text>
</comment>
<dbReference type="GO" id="GO:0006508">
    <property type="term" value="P:proteolysis"/>
    <property type="evidence" value="ECO:0007669"/>
    <property type="project" value="InterPro"/>
</dbReference>
<keyword evidence="8" id="KW-0234">DNA repair</keyword>
<dbReference type="GO" id="GO:0009432">
    <property type="term" value="P:SOS response"/>
    <property type="evidence" value="ECO:0007669"/>
    <property type="project" value="UniProtKB-KW"/>
</dbReference>
<evidence type="ECO:0000256" key="7">
    <source>
        <dbReference type="ARBA" id="ARBA00023163"/>
    </source>
</evidence>
<evidence type="ECO:0000313" key="13">
    <source>
        <dbReference type="Proteomes" id="UP000264002"/>
    </source>
</evidence>
<evidence type="ECO:0000256" key="5">
    <source>
        <dbReference type="ARBA" id="ARBA00023015"/>
    </source>
</evidence>
<dbReference type="InterPro" id="IPR036286">
    <property type="entry name" value="LexA/Signal_pep-like_sf"/>
</dbReference>
<keyword evidence="2" id="KW-0235">DNA replication</keyword>
<evidence type="ECO:0000313" key="12">
    <source>
        <dbReference type="EMBL" id="RFU94838.1"/>
    </source>
</evidence>
<dbReference type="SUPFAM" id="SSF46785">
    <property type="entry name" value="Winged helix' DNA-binding domain"/>
    <property type="match status" value="1"/>
</dbReference>
<dbReference type="Pfam" id="PF01726">
    <property type="entry name" value="LexA_DNA_bind"/>
    <property type="match status" value="1"/>
</dbReference>
<name>A0A372MHH0_9SPIR</name>
<dbReference type="PANTHER" id="PTHR33516">
    <property type="entry name" value="LEXA REPRESSOR"/>
    <property type="match status" value="1"/>
</dbReference>
<dbReference type="RefSeq" id="WP_117330535.1">
    <property type="nucleotide sequence ID" value="NZ_QUWK01000007.1"/>
</dbReference>
<dbReference type="InterPro" id="IPR050077">
    <property type="entry name" value="LexA_repressor"/>
</dbReference>
<reference evidence="12 13" key="2">
    <citation type="submission" date="2018-09" db="EMBL/GenBank/DDBJ databases">
        <title>Genome of Sphaerochaeta halotolerans strain 4-11.</title>
        <authorList>
            <person name="Nazina T.N."/>
            <person name="Sokolova D.S."/>
        </authorList>
    </citation>
    <scope>NUCLEOTIDE SEQUENCE [LARGE SCALE GENOMIC DNA]</scope>
    <source>
        <strain evidence="12 13">4-11</strain>
    </source>
</reference>